<dbReference type="Pfam" id="PF01974">
    <property type="entry name" value="tRNA_int_endo"/>
    <property type="match status" value="1"/>
</dbReference>
<evidence type="ECO:0000256" key="6">
    <source>
        <dbReference type="PIRSR" id="PIRSR017250-50"/>
    </source>
</evidence>
<evidence type="ECO:0000256" key="5">
    <source>
        <dbReference type="PIRNR" id="PIRNR017250"/>
    </source>
</evidence>
<dbReference type="EC" id="4.6.1.16" evidence="5"/>
<feature type="region of interest" description="Disordered" evidence="7">
    <location>
        <begin position="137"/>
        <end position="225"/>
    </location>
</feature>
<organism evidence="10 11">
    <name type="scientific">Daldinia eschscholtzii</name>
    <dbReference type="NCBI Taxonomy" id="292717"/>
    <lineage>
        <taxon>Eukaryota</taxon>
        <taxon>Fungi</taxon>
        <taxon>Dikarya</taxon>
        <taxon>Ascomycota</taxon>
        <taxon>Pezizomycotina</taxon>
        <taxon>Sordariomycetes</taxon>
        <taxon>Xylariomycetidae</taxon>
        <taxon>Xylariales</taxon>
        <taxon>Hypoxylaceae</taxon>
        <taxon>Daldinia</taxon>
    </lineage>
</organism>
<keyword evidence="11" id="KW-1185">Reference proteome</keyword>
<feature type="compositionally biased region" description="Basic and acidic residues" evidence="7">
    <location>
        <begin position="153"/>
        <end position="175"/>
    </location>
</feature>
<dbReference type="GO" id="GO:0003676">
    <property type="term" value="F:nucleic acid binding"/>
    <property type="evidence" value="ECO:0007669"/>
    <property type="project" value="InterPro"/>
</dbReference>
<evidence type="ECO:0000256" key="1">
    <source>
        <dbReference type="ARBA" id="ARBA00008078"/>
    </source>
</evidence>
<keyword evidence="3 5" id="KW-0456">Lyase</keyword>
<evidence type="ECO:0000313" key="10">
    <source>
        <dbReference type="EMBL" id="KAK6954244.1"/>
    </source>
</evidence>
<keyword evidence="2 5" id="KW-0819">tRNA processing</keyword>
<dbReference type="InterPro" id="IPR036167">
    <property type="entry name" value="tRNA_intron_Endo_cat-like_sf"/>
</dbReference>
<evidence type="ECO:0000256" key="7">
    <source>
        <dbReference type="SAM" id="MobiDB-lite"/>
    </source>
</evidence>
<proteinExistence type="inferred from homology"/>
<comment type="caution">
    <text evidence="10">The sequence shown here is derived from an EMBL/GenBank/DDBJ whole genome shotgun (WGS) entry which is preliminary data.</text>
</comment>
<feature type="active site" evidence="6">
    <location>
        <position position="297"/>
    </location>
</feature>
<feature type="active site" evidence="6">
    <location>
        <position position="258"/>
    </location>
</feature>
<dbReference type="GO" id="GO:0000379">
    <property type="term" value="P:tRNA-type intron splice site recognition and cleavage"/>
    <property type="evidence" value="ECO:0007669"/>
    <property type="project" value="UniProtKB-UniRule"/>
</dbReference>
<dbReference type="InterPro" id="IPR016690">
    <property type="entry name" value="TSEN34"/>
</dbReference>
<protein>
    <recommendedName>
        <fullName evidence="5">tRNA-splicing endonuclease subunit Sen34</fullName>
        <ecNumber evidence="5">4.6.1.16</ecNumber>
    </recommendedName>
</protein>
<evidence type="ECO:0000259" key="8">
    <source>
        <dbReference type="Pfam" id="PF01974"/>
    </source>
</evidence>
<evidence type="ECO:0000313" key="11">
    <source>
        <dbReference type="Proteomes" id="UP001369815"/>
    </source>
</evidence>
<evidence type="ECO:0000256" key="3">
    <source>
        <dbReference type="ARBA" id="ARBA00023239"/>
    </source>
</evidence>
<evidence type="ECO:0000256" key="2">
    <source>
        <dbReference type="ARBA" id="ARBA00022694"/>
    </source>
</evidence>
<feature type="compositionally biased region" description="Pro residues" evidence="7">
    <location>
        <begin position="179"/>
        <end position="197"/>
    </location>
</feature>
<feature type="domain" description="tRNA intron endonuclease catalytic" evidence="8">
    <location>
        <begin position="231"/>
        <end position="301"/>
    </location>
</feature>
<feature type="active site" evidence="6">
    <location>
        <position position="266"/>
    </location>
</feature>
<reference evidence="10 11" key="1">
    <citation type="journal article" date="2024" name="Front Chem Biol">
        <title>Unveiling the potential of Daldinia eschscholtzii MFLUCC 19-0629 through bioactivity and bioinformatics studies for enhanced sustainable agriculture production.</title>
        <authorList>
            <person name="Brooks S."/>
            <person name="Weaver J.A."/>
            <person name="Klomchit A."/>
            <person name="Alharthi S.A."/>
            <person name="Onlamun T."/>
            <person name="Nurani R."/>
            <person name="Vong T.K."/>
            <person name="Alberti F."/>
            <person name="Greco C."/>
        </authorList>
    </citation>
    <scope>NUCLEOTIDE SEQUENCE [LARGE SCALE GENOMIC DNA]</scope>
    <source>
        <strain evidence="10">MFLUCC 19-0629</strain>
    </source>
</reference>
<dbReference type="Proteomes" id="UP001369815">
    <property type="component" value="Unassembled WGS sequence"/>
</dbReference>
<sequence length="345" mass="37843">MHPETPRLNRYVNALVRCGFLLPEEMASSTISRSPVRISKVAGRCLLFDIEDVMYLRKNHNICSVFVGTIPQNPQQNIFMGLPIELMPEEAQVLVDKKVGYVVDDAAFHPARLAALDDDARKRYLQAVKAEGRKAQIAAAESKQNAKPKVIGTKKEKAKIKTSENETNPEAHDESLFSPPSPPPSSGVPQAEEPPPAFAITPTTSSLLIHPSAPPDSPPSDVSVVDHLPPSYPLYAHLQDRGYYMMPGLRFGCDYNVYPGDPLRFHSHFQAASYGWEEEMAVLDLVAGGRLGTNVKKGYLIGGAVVRADDDGDDGDANRDKKIEGIDKNPNAPRARAFCIEWAAM</sequence>
<dbReference type="InterPro" id="IPR059049">
    <property type="entry name" value="TSEN34_N"/>
</dbReference>
<dbReference type="SUPFAM" id="SSF53032">
    <property type="entry name" value="tRNA-intron endonuclease catalytic domain-like"/>
    <property type="match status" value="1"/>
</dbReference>
<dbReference type="PANTHER" id="PTHR13070:SF0">
    <property type="entry name" value="TRNA-SPLICING ENDONUCLEASE SUBUNIT SEN34"/>
    <property type="match status" value="1"/>
</dbReference>
<dbReference type="EMBL" id="JBANMG010000004">
    <property type="protein sequence ID" value="KAK6954244.1"/>
    <property type="molecule type" value="Genomic_DNA"/>
</dbReference>
<dbReference type="PANTHER" id="PTHR13070">
    <property type="entry name" value="TRNA-SPLICING ENDONUCLEASE SUBUNIT SEN34-RELATED"/>
    <property type="match status" value="1"/>
</dbReference>
<evidence type="ECO:0000256" key="4">
    <source>
        <dbReference type="ARBA" id="ARBA00059865"/>
    </source>
</evidence>
<dbReference type="GO" id="GO:0000213">
    <property type="term" value="F:tRNA-intron lyase activity"/>
    <property type="evidence" value="ECO:0007669"/>
    <property type="project" value="UniProtKB-UniRule"/>
</dbReference>
<dbReference type="CDD" id="cd22363">
    <property type="entry name" value="tRNA-intron_lyase_C"/>
    <property type="match status" value="1"/>
</dbReference>
<dbReference type="AlphaFoldDB" id="A0AAX6MP28"/>
<comment type="function">
    <text evidence="4">Constitutes one of the two catalytic subunit of the tRNA-splicing endonuclease complex, a complex responsible for identification and cleavage of the splice sites in pre-tRNA. It cleaves pre-tRNA at the 5'- and 3'-splice sites to release the intron. The products are an intron and two tRNA half-molecules bearing 2',3'-cyclic phosphate and 5'-OH termini. There are no conserved sequences at the splice sites, but the intron is invariably located at the same site in the gene, placing the splice sites an invariant distance from the constant structural features of the tRNA body. It probably carries the active site for 3'-splice site cleavage.</text>
</comment>
<dbReference type="GO" id="GO:0000214">
    <property type="term" value="C:tRNA-intron endonuclease complex"/>
    <property type="evidence" value="ECO:0007669"/>
    <property type="project" value="UniProtKB-UniRule"/>
</dbReference>
<comment type="similarity">
    <text evidence="1 5">Belongs to the tRNA-intron endonuclease family.</text>
</comment>
<gene>
    <name evidence="10" type="ORF">Daesc_004210</name>
</gene>
<dbReference type="Gene3D" id="3.40.1350.10">
    <property type="match status" value="1"/>
</dbReference>
<feature type="domain" description="TSEN34 N-terminal" evidence="9">
    <location>
        <begin position="36"/>
        <end position="105"/>
    </location>
</feature>
<dbReference type="InterPro" id="IPR011856">
    <property type="entry name" value="tRNA_endonuc-like_dom_sf"/>
</dbReference>
<dbReference type="Pfam" id="PF26577">
    <property type="entry name" value="TSEN34_N"/>
    <property type="match status" value="1"/>
</dbReference>
<accession>A0AAX6MP28</accession>
<dbReference type="PIRSF" id="PIRSF017250">
    <property type="entry name" value="tRNA_splic_SEN34"/>
    <property type="match status" value="1"/>
</dbReference>
<dbReference type="InterPro" id="IPR006677">
    <property type="entry name" value="tRNA_intron_Endonuc_cat-like"/>
</dbReference>
<dbReference type="FunFam" id="3.40.1350.10:FF:000008">
    <property type="entry name" value="tRNA-splicing endonuclease subunit Sen34"/>
    <property type="match status" value="1"/>
</dbReference>
<name>A0AAX6MP28_9PEZI</name>
<evidence type="ECO:0000259" key="9">
    <source>
        <dbReference type="Pfam" id="PF26577"/>
    </source>
</evidence>